<dbReference type="EMBL" id="JBHUCP010000007">
    <property type="protein sequence ID" value="MFD1530326.1"/>
    <property type="molecule type" value="Genomic_DNA"/>
</dbReference>
<keyword evidence="2" id="KW-0732">Signal</keyword>
<evidence type="ECO:0000256" key="1">
    <source>
        <dbReference type="SAM" id="Phobius"/>
    </source>
</evidence>
<dbReference type="RefSeq" id="WP_343980187.1">
    <property type="nucleotide sequence ID" value="NZ_BAAAJG010000011.1"/>
</dbReference>
<gene>
    <name evidence="3" type="ORF">ACFSCY_12820</name>
</gene>
<feature type="chain" id="PRO_5045261361" description="CopC domain-containing protein" evidence="2">
    <location>
        <begin position="36"/>
        <end position="210"/>
    </location>
</feature>
<organism evidence="3 4">
    <name type="scientific">Pseudonocardia aurantiaca</name>
    <dbReference type="NCBI Taxonomy" id="75290"/>
    <lineage>
        <taxon>Bacteria</taxon>
        <taxon>Bacillati</taxon>
        <taxon>Actinomycetota</taxon>
        <taxon>Actinomycetes</taxon>
        <taxon>Pseudonocardiales</taxon>
        <taxon>Pseudonocardiaceae</taxon>
        <taxon>Pseudonocardia</taxon>
    </lineage>
</organism>
<keyword evidence="1" id="KW-1133">Transmembrane helix</keyword>
<sequence>MRRPVLGLVPTIVPAIVPAILTVGLLLGLAVPAQAATQAAPAQTYAPVVVVHQERLDVGPYELTVGFSEWPVRAQQSLDFTFEPAGGVEQVTGTLVAVSPSGAVDNLRRPVGVDELPRHPRQPEVWGLDVFALDEPGDWTFTFGLDGPHGAATAQMTLPVLDQPGPPFALSWLVSLVPLVVIVGVVAIAARRGGRVRADAPAGARRPRSP</sequence>
<evidence type="ECO:0000313" key="4">
    <source>
        <dbReference type="Proteomes" id="UP001597145"/>
    </source>
</evidence>
<reference evidence="4" key="1">
    <citation type="journal article" date="2019" name="Int. J. Syst. Evol. Microbiol.">
        <title>The Global Catalogue of Microorganisms (GCM) 10K type strain sequencing project: providing services to taxonomists for standard genome sequencing and annotation.</title>
        <authorList>
            <consortium name="The Broad Institute Genomics Platform"/>
            <consortium name="The Broad Institute Genome Sequencing Center for Infectious Disease"/>
            <person name="Wu L."/>
            <person name="Ma J."/>
        </authorList>
    </citation>
    <scope>NUCLEOTIDE SEQUENCE [LARGE SCALE GENOMIC DNA]</scope>
    <source>
        <strain evidence="4">JCM 12165</strain>
    </source>
</reference>
<comment type="caution">
    <text evidence="3">The sequence shown here is derived from an EMBL/GenBank/DDBJ whole genome shotgun (WGS) entry which is preliminary data.</text>
</comment>
<keyword evidence="4" id="KW-1185">Reference proteome</keyword>
<protein>
    <recommendedName>
        <fullName evidence="5">CopC domain-containing protein</fullName>
    </recommendedName>
</protein>
<keyword evidence="1" id="KW-0812">Transmembrane</keyword>
<evidence type="ECO:0008006" key="5">
    <source>
        <dbReference type="Google" id="ProtNLM"/>
    </source>
</evidence>
<accession>A0ABW4FKE7</accession>
<feature type="signal peptide" evidence="2">
    <location>
        <begin position="1"/>
        <end position="35"/>
    </location>
</feature>
<feature type="transmembrane region" description="Helical" evidence="1">
    <location>
        <begin position="169"/>
        <end position="190"/>
    </location>
</feature>
<evidence type="ECO:0000313" key="3">
    <source>
        <dbReference type="EMBL" id="MFD1530326.1"/>
    </source>
</evidence>
<name>A0ABW4FKE7_9PSEU</name>
<proteinExistence type="predicted"/>
<dbReference type="Proteomes" id="UP001597145">
    <property type="component" value="Unassembled WGS sequence"/>
</dbReference>
<evidence type="ECO:0000256" key="2">
    <source>
        <dbReference type="SAM" id="SignalP"/>
    </source>
</evidence>
<keyword evidence="1" id="KW-0472">Membrane</keyword>